<comment type="caution">
    <text evidence="1">The sequence shown here is derived from an EMBL/GenBank/DDBJ whole genome shotgun (WGS) entry which is preliminary data.</text>
</comment>
<dbReference type="STRING" id="1492738.FEM21_12480"/>
<accession>A0A066WP46</accession>
<name>A0A066WP46_9FLAO</name>
<evidence type="ECO:0000313" key="1">
    <source>
        <dbReference type="EMBL" id="KDN55646.1"/>
    </source>
</evidence>
<organism evidence="1 2">
    <name type="scientific">Flavobacterium seoulense</name>
    <dbReference type="NCBI Taxonomy" id="1492738"/>
    <lineage>
        <taxon>Bacteria</taxon>
        <taxon>Pseudomonadati</taxon>
        <taxon>Bacteroidota</taxon>
        <taxon>Flavobacteriia</taxon>
        <taxon>Flavobacteriales</taxon>
        <taxon>Flavobacteriaceae</taxon>
        <taxon>Flavobacterium</taxon>
    </lineage>
</organism>
<gene>
    <name evidence="1" type="ORF">FEM21_12480</name>
</gene>
<protein>
    <submittedName>
        <fullName evidence="1">Uncharacterized protein</fullName>
    </submittedName>
</protein>
<dbReference type="EMBL" id="JNCA01000011">
    <property type="protein sequence ID" value="KDN55646.1"/>
    <property type="molecule type" value="Genomic_DNA"/>
</dbReference>
<sequence length="44" mass="5262">MIGFFYALFWHGNNKAIRNNTLRFFIFLGMCFGISDEEHKKSFL</sequence>
<reference evidence="1 2" key="1">
    <citation type="submission" date="2014-05" db="EMBL/GenBank/DDBJ databases">
        <title>Genome Sequence of Flavobacterium sp. EM1321.</title>
        <authorList>
            <person name="Shin S.-K."/>
            <person name="Yi H."/>
        </authorList>
    </citation>
    <scope>NUCLEOTIDE SEQUENCE [LARGE SCALE GENOMIC DNA]</scope>
    <source>
        <strain evidence="1 2">EM1321</strain>
    </source>
</reference>
<proteinExistence type="predicted"/>
<dbReference type="PATRIC" id="fig|1492738.3.peg.1241"/>
<dbReference type="AlphaFoldDB" id="A0A066WP46"/>
<keyword evidence="2" id="KW-1185">Reference proteome</keyword>
<dbReference type="Proteomes" id="UP000027064">
    <property type="component" value="Unassembled WGS sequence"/>
</dbReference>
<evidence type="ECO:0000313" key="2">
    <source>
        <dbReference type="Proteomes" id="UP000027064"/>
    </source>
</evidence>